<name>A0A523RTA7_UNCAE</name>
<dbReference type="EMBL" id="SOKJ01000326">
    <property type="protein sequence ID" value="TET08909.1"/>
    <property type="molecule type" value="Genomic_DNA"/>
</dbReference>
<evidence type="ECO:0000313" key="2">
    <source>
        <dbReference type="Proteomes" id="UP000316360"/>
    </source>
</evidence>
<reference evidence="1 2" key="1">
    <citation type="submission" date="2019-03" db="EMBL/GenBank/DDBJ databases">
        <title>Metabolic potential of uncultured bacteria and archaea associated with petroleum seepage in deep-sea sediments.</title>
        <authorList>
            <person name="Dong X."/>
            <person name="Hubert C."/>
        </authorList>
    </citation>
    <scope>NUCLEOTIDE SEQUENCE [LARGE SCALE GENOMIC DNA]</scope>
    <source>
        <strain evidence="1">E44_bin7</strain>
    </source>
</reference>
<comment type="caution">
    <text evidence="1">The sequence shown here is derived from an EMBL/GenBank/DDBJ whole genome shotgun (WGS) entry which is preliminary data.</text>
</comment>
<gene>
    <name evidence="1" type="ORF">E3J84_05700</name>
</gene>
<evidence type="ECO:0000313" key="1">
    <source>
        <dbReference type="EMBL" id="TET08909.1"/>
    </source>
</evidence>
<sequence length="131" mass="14716">MDISLGFIYKELTRVAQIAERINLRVSSLVSLSHCVMDEVWIKVARTKEAWNFGFLAASSKSLFISFFDYVAKRDEPSMGIKTLEHKGRGFNPSILTSGLLSTYRAIAGYFSGCLHGFSHKSRKAHHREGS</sequence>
<accession>A0A523RTA7</accession>
<proteinExistence type="predicted"/>
<protein>
    <submittedName>
        <fullName evidence="1">Uncharacterized protein</fullName>
    </submittedName>
</protein>
<dbReference type="Proteomes" id="UP000316360">
    <property type="component" value="Unassembled WGS sequence"/>
</dbReference>
<dbReference type="AlphaFoldDB" id="A0A523RTA7"/>
<organism evidence="1 2">
    <name type="scientific">Aerophobetes bacterium</name>
    <dbReference type="NCBI Taxonomy" id="2030807"/>
    <lineage>
        <taxon>Bacteria</taxon>
        <taxon>Candidatus Aerophobota</taxon>
    </lineage>
</organism>